<sequence>MHSTASTGFINKPTVLSIDSVCFPSTSFFLDPSLLVPLHLIFSFQSLKLRLSMALISRTSYQRLRQEVIFDDDEELHLRFHHPLESESGIRRSRSSWYWRKRVHNRRRSKIRIPGLRKFLKRKARAAMAAWTKVVKRLKDSQSHFGDLFAGNYLFMQVTPTTSFKSSLSTEKKTVVGHYGVSALRYSYAI</sequence>
<dbReference type="PANTHER" id="PTHR36795">
    <property type="entry name" value="OS01G0938400 PROTEIN"/>
    <property type="match status" value="1"/>
</dbReference>
<proteinExistence type="predicted"/>
<gene>
    <name evidence="1" type="ORF">Nepgr_008642</name>
</gene>
<organism evidence="1 2">
    <name type="scientific">Nepenthes gracilis</name>
    <name type="common">Slender pitcher plant</name>
    <dbReference type="NCBI Taxonomy" id="150966"/>
    <lineage>
        <taxon>Eukaryota</taxon>
        <taxon>Viridiplantae</taxon>
        <taxon>Streptophyta</taxon>
        <taxon>Embryophyta</taxon>
        <taxon>Tracheophyta</taxon>
        <taxon>Spermatophyta</taxon>
        <taxon>Magnoliopsida</taxon>
        <taxon>eudicotyledons</taxon>
        <taxon>Gunneridae</taxon>
        <taxon>Pentapetalae</taxon>
        <taxon>Caryophyllales</taxon>
        <taxon>Nepenthaceae</taxon>
        <taxon>Nepenthes</taxon>
    </lineage>
</organism>
<dbReference type="EMBL" id="BSYO01000006">
    <property type="protein sequence ID" value="GMH06802.1"/>
    <property type="molecule type" value="Genomic_DNA"/>
</dbReference>
<evidence type="ECO:0000313" key="2">
    <source>
        <dbReference type="Proteomes" id="UP001279734"/>
    </source>
</evidence>
<protein>
    <submittedName>
        <fullName evidence="1">Uncharacterized protein</fullName>
    </submittedName>
</protein>
<keyword evidence="2" id="KW-1185">Reference proteome</keyword>
<evidence type="ECO:0000313" key="1">
    <source>
        <dbReference type="EMBL" id="GMH06802.1"/>
    </source>
</evidence>
<name>A0AAD3S9A3_NEPGR</name>
<accession>A0AAD3S9A3</accession>
<dbReference type="Proteomes" id="UP001279734">
    <property type="component" value="Unassembled WGS sequence"/>
</dbReference>
<comment type="caution">
    <text evidence="1">The sequence shown here is derived from an EMBL/GenBank/DDBJ whole genome shotgun (WGS) entry which is preliminary data.</text>
</comment>
<reference evidence="1" key="1">
    <citation type="submission" date="2023-05" db="EMBL/GenBank/DDBJ databases">
        <title>Nepenthes gracilis genome sequencing.</title>
        <authorList>
            <person name="Fukushima K."/>
        </authorList>
    </citation>
    <scope>NUCLEOTIDE SEQUENCE</scope>
    <source>
        <strain evidence="1">SING2019-196</strain>
    </source>
</reference>
<dbReference type="AlphaFoldDB" id="A0AAD3S9A3"/>
<dbReference type="PANTHER" id="PTHR36795:SF2">
    <property type="entry name" value="OS01G0938400 PROTEIN"/>
    <property type="match status" value="1"/>
</dbReference>